<dbReference type="STRING" id="695939.SAMN00790413_03733"/>
<dbReference type="GO" id="GO:0005829">
    <property type="term" value="C:cytosol"/>
    <property type="evidence" value="ECO:0007669"/>
    <property type="project" value="TreeGrafter"/>
</dbReference>
<evidence type="ECO:0000313" key="1">
    <source>
        <dbReference type="EMBL" id="SMB86218.1"/>
    </source>
</evidence>
<dbReference type="InterPro" id="IPR006379">
    <property type="entry name" value="HAD-SF_hydro_IIB"/>
</dbReference>
<proteinExistence type="predicted"/>
<sequence>MQRLLALDLDGTLLRSDGTLGGRTRVALQEATQLGWVVFPVTARPSRNAVALALEEDWPEIACSNGAVTHRSDGEVLQIVPFHVPEVRAFVETARAALPGITFGAEWGEYMTAEQAYDELRGGGNPIEVGRHRPVNDVLLDLKEAKPPLKLMARHPHFNGPNLVTLLQQGTTELSITASTMSFAEITAAGVNKVAAVKAACQRHQISQAQVVAFGDMPIDAPLLAWVGHGVAVANSRPDVLVVADEVTASNDQEGVALVLERLLSFCLP</sequence>
<organism evidence="1 2">
    <name type="scientific">Deinococcus hopiensis KR-140</name>
    <dbReference type="NCBI Taxonomy" id="695939"/>
    <lineage>
        <taxon>Bacteria</taxon>
        <taxon>Thermotogati</taxon>
        <taxon>Deinococcota</taxon>
        <taxon>Deinococci</taxon>
        <taxon>Deinococcales</taxon>
        <taxon>Deinococcaceae</taxon>
        <taxon>Deinococcus</taxon>
    </lineage>
</organism>
<dbReference type="GO" id="GO:0016791">
    <property type="term" value="F:phosphatase activity"/>
    <property type="evidence" value="ECO:0007669"/>
    <property type="project" value="TreeGrafter"/>
</dbReference>
<dbReference type="RefSeq" id="WP_084047613.1">
    <property type="nucleotide sequence ID" value="NZ_FWWU01000008.1"/>
</dbReference>
<dbReference type="EMBL" id="FWWU01000008">
    <property type="protein sequence ID" value="SMB86218.1"/>
    <property type="molecule type" value="Genomic_DNA"/>
</dbReference>
<evidence type="ECO:0000313" key="2">
    <source>
        <dbReference type="Proteomes" id="UP000192582"/>
    </source>
</evidence>
<dbReference type="Pfam" id="PF08282">
    <property type="entry name" value="Hydrolase_3"/>
    <property type="match status" value="1"/>
</dbReference>
<protein>
    <recommendedName>
        <fullName evidence="3">Cof subfamily of IIB subfamily of haloacid dehalogenase superfamily/HAD-superfamily hydrolase, subfamily IIB</fullName>
    </recommendedName>
</protein>
<dbReference type="PANTHER" id="PTHR10000">
    <property type="entry name" value="PHOSPHOSERINE PHOSPHATASE"/>
    <property type="match status" value="1"/>
</dbReference>
<gene>
    <name evidence="1" type="ORF">SAMN00790413_03733</name>
</gene>
<dbReference type="SUPFAM" id="SSF56784">
    <property type="entry name" value="HAD-like"/>
    <property type="match status" value="1"/>
</dbReference>
<dbReference type="Proteomes" id="UP000192582">
    <property type="component" value="Unassembled WGS sequence"/>
</dbReference>
<dbReference type="Gene3D" id="3.40.50.1000">
    <property type="entry name" value="HAD superfamily/HAD-like"/>
    <property type="match status" value="1"/>
</dbReference>
<name>A0A1W1UYP4_9DEIO</name>
<dbReference type="InterPro" id="IPR023214">
    <property type="entry name" value="HAD_sf"/>
</dbReference>
<dbReference type="Gene3D" id="3.30.1240.10">
    <property type="match status" value="1"/>
</dbReference>
<keyword evidence="2" id="KW-1185">Reference proteome</keyword>
<dbReference type="NCBIfam" id="TIGR01484">
    <property type="entry name" value="HAD-SF-IIB"/>
    <property type="match status" value="1"/>
</dbReference>
<dbReference type="PANTHER" id="PTHR10000:SF8">
    <property type="entry name" value="HAD SUPERFAMILY HYDROLASE-LIKE, TYPE 3"/>
    <property type="match status" value="1"/>
</dbReference>
<accession>A0A1W1UYP4</accession>
<reference evidence="1 2" key="1">
    <citation type="submission" date="2017-04" db="EMBL/GenBank/DDBJ databases">
        <authorList>
            <person name="Afonso C.L."/>
            <person name="Miller P.J."/>
            <person name="Scott M.A."/>
            <person name="Spackman E."/>
            <person name="Goraichik I."/>
            <person name="Dimitrov K.M."/>
            <person name="Suarez D.L."/>
            <person name="Swayne D.E."/>
        </authorList>
    </citation>
    <scope>NUCLEOTIDE SEQUENCE [LARGE SCALE GENOMIC DNA]</scope>
    <source>
        <strain evidence="1 2">KR-140</strain>
    </source>
</reference>
<dbReference type="GO" id="GO:0000287">
    <property type="term" value="F:magnesium ion binding"/>
    <property type="evidence" value="ECO:0007669"/>
    <property type="project" value="TreeGrafter"/>
</dbReference>
<dbReference type="OrthoDB" id="9790031at2"/>
<evidence type="ECO:0008006" key="3">
    <source>
        <dbReference type="Google" id="ProtNLM"/>
    </source>
</evidence>
<dbReference type="InterPro" id="IPR036412">
    <property type="entry name" value="HAD-like_sf"/>
</dbReference>
<dbReference type="AlphaFoldDB" id="A0A1W1UYP4"/>